<dbReference type="InterPro" id="IPR011041">
    <property type="entry name" value="Quinoprot_gluc/sorb_DH_b-prop"/>
</dbReference>
<accession>A0A437PPJ5</accession>
<evidence type="ECO:0000259" key="6">
    <source>
        <dbReference type="Pfam" id="PF06283"/>
    </source>
</evidence>
<dbReference type="Gene3D" id="1.25.10.10">
    <property type="entry name" value="Leucine-rich Repeat Variant"/>
    <property type="match status" value="1"/>
</dbReference>
<dbReference type="InterPro" id="IPR000923">
    <property type="entry name" value="BlueCu_1"/>
</dbReference>
<dbReference type="InterPro" id="IPR029010">
    <property type="entry name" value="ThuA-like"/>
</dbReference>
<dbReference type="AlphaFoldDB" id="A0A437PPJ5"/>
<dbReference type="SUPFAM" id="SSF48371">
    <property type="entry name" value="ARM repeat"/>
    <property type="match status" value="1"/>
</dbReference>
<evidence type="ECO:0000259" key="5">
    <source>
        <dbReference type="Pfam" id="PF00127"/>
    </source>
</evidence>
<evidence type="ECO:0000259" key="7">
    <source>
        <dbReference type="Pfam" id="PF23500"/>
    </source>
</evidence>
<feature type="domain" description="DUF7133" evidence="7">
    <location>
        <begin position="272"/>
        <end position="643"/>
    </location>
</feature>
<dbReference type="Proteomes" id="UP000282832">
    <property type="component" value="Unassembled WGS sequence"/>
</dbReference>
<evidence type="ECO:0000313" key="9">
    <source>
        <dbReference type="Proteomes" id="UP000282832"/>
    </source>
</evidence>
<proteinExistence type="predicted"/>
<dbReference type="OrthoDB" id="9808161at2"/>
<dbReference type="InterPro" id="IPR008972">
    <property type="entry name" value="Cupredoxin"/>
</dbReference>
<dbReference type="NCBIfam" id="TIGR02604">
    <property type="entry name" value="Piru_Ver_Nterm"/>
    <property type="match status" value="1"/>
</dbReference>
<dbReference type="EMBL" id="SACY01000004">
    <property type="protein sequence ID" value="RVU24181.1"/>
    <property type="molecule type" value="Genomic_DNA"/>
</dbReference>
<keyword evidence="9" id="KW-1185">Reference proteome</keyword>
<dbReference type="PROSITE" id="PS00196">
    <property type="entry name" value="COPPER_BLUE"/>
    <property type="match status" value="1"/>
</dbReference>
<comment type="caution">
    <text evidence="8">The sequence shown here is derived from an EMBL/GenBank/DDBJ whole genome shotgun (WGS) entry which is preliminary data.</text>
</comment>
<keyword evidence="3" id="KW-0249">Electron transport</keyword>
<dbReference type="GO" id="GO:0005507">
    <property type="term" value="F:copper ion binding"/>
    <property type="evidence" value="ECO:0007669"/>
    <property type="project" value="InterPro"/>
</dbReference>
<dbReference type="InterPro" id="IPR016024">
    <property type="entry name" value="ARM-type_fold"/>
</dbReference>
<dbReference type="Gene3D" id="3.40.50.880">
    <property type="match status" value="1"/>
</dbReference>
<gene>
    <name evidence="8" type="ORF">EOJ36_09675</name>
</gene>
<evidence type="ECO:0000313" key="8">
    <source>
        <dbReference type="EMBL" id="RVU24181.1"/>
    </source>
</evidence>
<dbReference type="Gene3D" id="2.60.40.420">
    <property type="entry name" value="Cupredoxins - blue copper proteins"/>
    <property type="match status" value="1"/>
</dbReference>
<dbReference type="SUPFAM" id="SSF52317">
    <property type="entry name" value="Class I glutamine amidotransferase-like"/>
    <property type="match status" value="1"/>
</dbReference>
<dbReference type="InterPro" id="IPR011042">
    <property type="entry name" value="6-blade_b-propeller_TolB-like"/>
</dbReference>
<dbReference type="GO" id="GO:0009055">
    <property type="term" value="F:electron transfer activity"/>
    <property type="evidence" value="ECO:0007669"/>
    <property type="project" value="InterPro"/>
</dbReference>
<feature type="domain" description="Blue (type 1) copper" evidence="5">
    <location>
        <begin position="1094"/>
        <end position="1211"/>
    </location>
</feature>
<evidence type="ECO:0000256" key="2">
    <source>
        <dbReference type="ARBA" id="ARBA00022723"/>
    </source>
</evidence>
<dbReference type="PANTHER" id="PTHR33546">
    <property type="entry name" value="LARGE, MULTIFUNCTIONAL SECRETED PROTEIN-RELATED"/>
    <property type="match status" value="1"/>
</dbReference>
<dbReference type="Gene3D" id="2.60.40.10">
    <property type="entry name" value="Immunoglobulins"/>
    <property type="match status" value="1"/>
</dbReference>
<dbReference type="InterPro" id="IPR013783">
    <property type="entry name" value="Ig-like_fold"/>
</dbReference>
<protein>
    <submittedName>
        <fullName evidence="8">Dehydrogenase</fullName>
    </submittedName>
</protein>
<dbReference type="CDD" id="cd04233">
    <property type="entry name" value="Auracyanin"/>
    <property type="match status" value="1"/>
</dbReference>
<dbReference type="Pfam" id="PF23500">
    <property type="entry name" value="DUF7133"/>
    <property type="match status" value="1"/>
</dbReference>
<feature type="domain" description="ThuA-like" evidence="6">
    <location>
        <begin position="27"/>
        <end position="230"/>
    </location>
</feature>
<keyword evidence="2" id="KW-0479">Metal-binding</keyword>
<dbReference type="InterPro" id="IPR028871">
    <property type="entry name" value="BlueCu_1_BS"/>
</dbReference>
<keyword evidence="4" id="KW-0186">Copper</keyword>
<evidence type="ECO:0000256" key="3">
    <source>
        <dbReference type="ARBA" id="ARBA00022982"/>
    </source>
</evidence>
<sequence>MKKLFILSFLLLTYLSSFSQRRLELLFLGDNGHHKPFDRYPALQAYLGVKGMNITYSSSLKSLNTPYLNKFDGVILFANHDSIAAPQEKALIDYVSSGHGLIAIHCASFNFRNSKELVKMMGGQFWRHTMDSIRVQNTLPQHPILKDYEEIKTVDETYLHKFLQPDNVVIQSRIIGPDQAKDKPGQSLEPYTWVRTYGKGNVFYTAFGHDERTWNTTAFQHLIEQGILWAVGPEKRELVEKLNLPTLKYRLAELPNYEKRLGPQVQQLPLTPEESMKFIQVPVDFNLQLFSSEPNVMHPIAMAWDEKGRLYVLITKDYPNERKKSGGSDYILLCEDTNNDGKADKFTKWAEGLSIPTGMVFANGGLLVSQAPDMVFLKDTNGDDVADERKVLFTGFGTGDTHAGPSNLHYGFDNWIYACIGYSGFKGKVGADSLNFAQAFFRFKPDGSKMEHLTQTSNNTWGFDINEEGDIFGSTANNSHGWYMPIPHRNIWQAPFSLNGSKNTDTHKDIRPITSKVRQVDVFGGFTAASGHNFYSARSFPKNYWNKIAFVTEPTGHIVHQNNMVKTGSDYMDKEGFNLMAGADEWFSPVFAQVGPDGAVWVADWYSYIIQHNPVPRGFVNGTGNAYETNLRDYTHGRIYRVGWNQAPKYSPISLSKDNVKANLAALSNNNLFWRLTAQRLLVERGKQDIVPALLNLIQNKSVDGIGINPGAIHALHVLQGLNALENKSVEATLKGALKHPSAAVRKNAVQVLPRNLAWSKAILEAKLLNDKDTLVQLNAILALSEMPSNDKADQAVAAKIKAEQFNADRWIPDALAAYEMSRGKENIIKWMKAKGQEKAKLAAEKEAKEVKNPSVDGQENGLDLVVEDVIIKSGVFKLREGSSFVIKVKNRGNVALEKGTVLPLSLTIEGQGSKIEMESYTFTDGILPGQSGIVTKNTNGPWTGNFGWTAEQPGNYVMAISIDRAAILKESNRNNNQFRKNLMVNAGLNLDAYITEKMFRGAANAWSGAEIAGILQEMKDPGSVGMMGALKGLANAWNSKKEANLDANQKAFVVSLAKQVEPGQEAYLNRLAELWKVDLPNQEQGPVVKIFIKTVKEEMKFDQKTFEVPAGVTVELVLENVDAMQHNLVIGQIGSMEKIGAAADKMITAADAVAKNYVPNIPEIIAYTPLVDPDGRVKLRFKAPNTPGDYPFVCTFPGHWRIMNGVMKVK</sequence>
<evidence type="ECO:0000256" key="4">
    <source>
        <dbReference type="ARBA" id="ARBA00023008"/>
    </source>
</evidence>
<organism evidence="8 9">
    <name type="scientific">Sandaracinomonas limnophila</name>
    <dbReference type="NCBI Taxonomy" id="1862386"/>
    <lineage>
        <taxon>Bacteria</taxon>
        <taxon>Pseudomonadati</taxon>
        <taxon>Bacteroidota</taxon>
        <taxon>Cytophagia</taxon>
        <taxon>Cytophagales</taxon>
        <taxon>Flectobacillaceae</taxon>
        <taxon>Sandaracinomonas</taxon>
    </lineage>
</organism>
<dbReference type="Pfam" id="PF06283">
    <property type="entry name" value="ThuA"/>
    <property type="match status" value="1"/>
</dbReference>
<dbReference type="InterPro" id="IPR011989">
    <property type="entry name" value="ARM-like"/>
</dbReference>
<dbReference type="SUPFAM" id="SSF50952">
    <property type="entry name" value="Soluble quinoprotein glucose dehydrogenase"/>
    <property type="match status" value="1"/>
</dbReference>
<keyword evidence="1" id="KW-0813">Transport</keyword>
<dbReference type="InterPro" id="IPR055557">
    <property type="entry name" value="DUF7133"/>
</dbReference>
<dbReference type="SUPFAM" id="SSF49503">
    <property type="entry name" value="Cupredoxins"/>
    <property type="match status" value="1"/>
</dbReference>
<dbReference type="PANTHER" id="PTHR33546:SF1">
    <property type="entry name" value="LARGE, MULTIFUNCTIONAL SECRETED PROTEIN"/>
    <property type="match status" value="1"/>
</dbReference>
<evidence type="ECO:0000256" key="1">
    <source>
        <dbReference type="ARBA" id="ARBA00022448"/>
    </source>
</evidence>
<dbReference type="Gene3D" id="2.120.10.30">
    <property type="entry name" value="TolB, C-terminal domain"/>
    <property type="match status" value="1"/>
</dbReference>
<dbReference type="InterPro" id="IPR029062">
    <property type="entry name" value="Class_I_gatase-like"/>
</dbReference>
<dbReference type="Pfam" id="PF00127">
    <property type="entry name" value="Copper-bind"/>
    <property type="match status" value="1"/>
</dbReference>
<reference evidence="8 9" key="1">
    <citation type="submission" date="2019-01" db="EMBL/GenBank/DDBJ databases">
        <authorList>
            <person name="Chen W.-M."/>
        </authorList>
    </citation>
    <scope>NUCLEOTIDE SEQUENCE [LARGE SCALE GENOMIC DNA]</scope>
    <source>
        <strain evidence="8 9">FSY-15</strain>
    </source>
</reference>
<dbReference type="InterPro" id="IPR013428">
    <property type="entry name" value="Membrane-bound_put_N"/>
</dbReference>
<dbReference type="RefSeq" id="WP_127804802.1">
    <property type="nucleotide sequence ID" value="NZ_SACY01000004.1"/>
</dbReference>
<name>A0A437PPJ5_9BACT</name>